<feature type="transmembrane region" description="Helical" evidence="1">
    <location>
        <begin position="117"/>
        <end position="138"/>
    </location>
</feature>
<evidence type="ECO:0000313" key="2">
    <source>
        <dbReference type="EMBL" id="MCX2838256.1"/>
    </source>
</evidence>
<feature type="transmembrane region" description="Helical" evidence="1">
    <location>
        <begin position="200"/>
        <end position="218"/>
    </location>
</feature>
<protein>
    <submittedName>
        <fullName evidence="2">Uncharacterized protein</fullName>
    </submittedName>
</protein>
<feature type="transmembrane region" description="Helical" evidence="1">
    <location>
        <begin position="78"/>
        <end position="96"/>
    </location>
</feature>
<keyword evidence="1" id="KW-1133">Transmembrane helix</keyword>
<feature type="transmembrane region" description="Helical" evidence="1">
    <location>
        <begin position="144"/>
        <end position="164"/>
    </location>
</feature>
<proteinExistence type="predicted"/>
<name>A0A9X3CWS9_9FLAO</name>
<feature type="transmembrane region" description="Helical" evidence="1">
    <location>
        <begin position="32"/>
        <end position="48"/>
    </location>
</feature>
<evidence type="ECO:0000256" key="1">
    <source>
        <dbReference type="SAM" id="Phobius"/>
    </source>
</evidence>
<comment type="caution">
    <text evidence="2">The sequence shown here is derived from an EMBL/GenBank/DDBJ whole genome shotgun (WGS) entry which is preliminary data.</text>
</comment>
<dbReference type="Proteomes" id="UP001148482">
    <property type="component" value="Unassembled WGS sequence"/>
</dbReference>
<feature type="transmembrane region" description="Helical" evidence="1">
    <location>
        <begin position="171"/>
        <end position="194"/>
    </location>
</feature>
<reference evidence="2" key="1">
    <citation type="submission" date="2022-11" db="EMBL/GenBank/DDBJ databases">
        <title>Salinimicrobium profundisediminis sp. nov., isolated from deep-sea sediment of the Mariana Trench.</title>
        <authorList>
            <person name="Fu H."/>
        </authorList>
    </citation>
    <scope>NUCLEOTIDE SEQUENCE</scope>
    <source>
        <strain evidence="2">MT39</strain>
    </source>
</reference>
<dbReference type="RefSeq" id="WP_266069524.1">
    <property type="nucleotide sequence ID" value="NZ_JAPJDA010000012.1"/>
</dbReference>
<accession>A0A9X3CWS9</accession>
<dbReference type="AlphaFoldDB" id="A0A9X3CWS9"/>
<evidence type="ECO:0000313" key="3">
    <source>
        <dbReference type="Proteomes" id="UP001148482"/>
    </source>
</evidence>
<sequence length="248" mass="27919">MKPSKIISLSIVVALVVVNVVLIWVLNEENSRWGRILCSGIYCLYFLVTDSSKKVFLLSAFLLFLIADIFILDFESTIAQQAFFALHSSAYLLLLFEIKENLEKFHMSSFQKLYFSIVFAVNGIFVFVIGNTLTAGINDIALTLLFYLHGFSSLLLIAGAILVYDRYSNEISASFLVGVLALALSNLTGFASIYLDHTTFLYLSRIFYILALFCLVHFSEISNGAQSRDLNELEAKEENTKGTSYHEY</sequence>
<feature type="transmembrane region" description="Helical" evidence="1">
    <location>
        <begin position="55"/>
        <end position="72"/>
    </location>
</feature>
<dbReference type="EMBL" id="JAPJDA010000012">
    <property type="protein sequence ID" value="MCX2838256.1"/>
    <property type="molecule type" value="Genomic_DNA"/>
</dbReference>
<gene>
    <name evidence="2" type="ORF">OQ279_08820</name>
</gene>
<feature type="transmembrane region" description="Helical" evidence="1">
    <location>
        <begin position="7"/>
        <end position="26"/>
    </location>
</feature>
<organism evidence="2 3">
    <name type="scientific">Salinimicrobium profundisediminis</name>
    <dbReference type="NCBI Taxonomy" id="2994553"/>
    <lineage>
        <taxon>Bacteria</taxon>
        <taxon>Pseudomonadati</taxon>
        <taxon>Bacteroidota</taxon>
        <taxon>Flavobacteriia</taxon>
        <taxon>Flavobacteriales</taxon>
        <taxon>Flavobacteriaceae</taxon>
        <taxon>Salinimicrobium</taxon>
    </lineage>
</organism>
<keyword evidence="3" id="KW-1185">Reference proteome</keyword>
<keyword evidence="1" id="KW-0812">Transmembrane</keyword>
<keyword evidence="1" id="KW-0472">Membrane</keyword>